<dbReference type="EMBL" id="AIMB01000007">
    <property type="protein sequence ID" value="EJF90613.1"/>
    <property type="molecule type" value="Genomic_DNA"/>
</dbReference>
<accession>J0ZPT6</accession>
<evidence type="ECO:0000313" key="4">
    <source>
        <dbReference type="Proteomes" id="UP000008952"/>
    </source>
</evidence>
<comment type="caution">
    <text evidence="3">The sequence shown here is derived from an EMBL/GenBank/DDBJ whole genome shotgun (WGS) entry which is preliminary data.</text>
</comment>
<keyword evidence="1" id="KW-0472">Membrane</keyword>
<evidence type="ECO:0000259" key="2">
    <source>
        <dbReference type="PROSITE" id="PS50983"/>
    </source>
</evidence>
<evidence type="ECO:0000256" key="1">
    <source>
        <dbReference type="SAM" id="Phobius"/>
    </source>
</evidence>
<dbReference type="PROSITE" id="PS50983">
    <property type="entry name" value="FE_B12_PBP"/>
    <property type="match status" value="1"/>
</dbReference>
<keyword evidence="1" id="KW-1133">Transmembrane helix</keyword>
<dbReference type="RefSeq" id="WP_008039072.1">
    <property type="nucleotide sequence ID" value="NZ_JH725147.1"/>
</dbReference>
<dbReference type="Pfam" id="PF01497">
    <property type="entry name" value="Peripla_BP_2"/>
    <property type="match status" value="1"/>
</dbReference>
<dbReference type="PANTHER" id="PTHR30535:SF4">
    <property type="entry name" value="HEMIN-BINDING PERIPLASMIC PROTEIN HMUT"/>
    <property type="match status" value="1"/>
</dbReference>
<dbReference type="InterPro" id="IPR002491">
    <property type="entry name" value="ABC_transptr_periplasmic_BD"/>
</dbReference>
<name>J0ZPT6_9HYPH</name>
<dbReference type="PANTHER" id="PTHR30535">
    <property type="entry name" value="VITAMIN B12-BINDING PROTEIN"/>
    <property type="match status" value="1"/>
</dbReference>
<dbReference type="Proteomes" id="UP000008952">
    <property type="component" value="Unassembled WGS sequence"/>
</dbReference>
<sequence>MLKNAHLSRLYFNIHSVILFTLRLCVFFFSVLILNIFSTHYVWSIEVHRFEDTTRIVSVGGALTEIVYALDAQNDLIARDTTSMYPSDALKLPDIGYMRALSPEGILSLNPHGILLVEGSGPSTTIEILANTSVPMIVVPENFTKEGIIEKIKIIGQALHREKQSNELIKKVVEEFKINDDFLNTIKKPKKILFALSVQNGRVMASGKNTAADGVIKLSGAVNAINEFEGYKILNDEAIINAAPDLILMMDHGGVNTSIEDVMKIPSVTTTPAAKNKAVIKMDGLYLLSFGPRTPLAVRELAHALYGKSDQNTRANRTH</sequence>
<dbReference type="OrthoDB" id="9797736at2"/>
<dbReference type="STRING" id="1094558.ME5_01014"/>
<dbReference type="AlphaFoldDB" id="J0ZPT6"/>
<evidence type="ECO:0000313" key="3">
    <source>
        <dbReference type="EMBL" id="EJF90613.1"/>
    </source>
</evidence>
<organism evidence="3 4">
    <name type="scientific">Bartonella tamiae Th239</name>
    <dbReference type="NCBI Taxonomy" id="1094558"/>
    <lineage>
        <taxon>Bacteria</taxon>
        <taxon>Pseudomonadati</taxon>
        <taxon>Pseudomonadota</taxon>
        <taxon>Alphaproteobacteria</taxon>
        <taxon>Hyphomicrobiales</taxon>
        <taxon>Bartonellaceae</taxon>
        <taxon>Bartonella</taxon>
    </lineage>
</organism>
<gene>
    <name evidence="3" type="ORF">ME5_01014</name>
</gene>
<dbReference type="InterPro" id="IPR050902">
    <property type="entry name" value="ABC_Transporter_SBP"/>
</dbReference>
<protein>
    <recommendedName>
        <fullName evidence="2">Fe/B12 periplasmic-binding domain-containing protein</fullName>
    </recommendedName>
</protein>
<dbReference type="eggNOG" id="COG4558">
    <property type="taxonomic scope" value="Bacteria"/>
</dbReference>
<dbReference type="CDD" id="cd01149">
    <property type="entry name" value="HutB"/>
    <property type="match status" value="1"/>
</dbReference>
<reference evidence="3 4" key="1">
    <citation type="submission" date="2012-03" db="EMBL/GenBank/DDBJ databases">
        <title>The Genome Sequence of Bartonella tamiae Th239.</title>
        <authorList>
            <consortium name="The Broad Institute Genome Sequencing Platform"/>
            <consortium name="The Broad Institute Genome Sequencing Center for Infectious Disease"/>
            <person name="Feldgarden M."/>
            <person name="Kirby J."/>
            <person name="Kosoy M."/>
            <person name="Birtles R."/>
            <person name="Probert W.S."/>
            <person name="Chiaraviglio L."/>
            <person name="Young S.K."/>
            <person name="Zeng Q."/>
            <person name="Gargeya S."/>
            <person name="Fitzgerald M."/>
            <person name="Haas B."/>
            <person name="Abouelleil A."/>
            <person name="Alvarado L."/>
            <person name="Arachchi H.M."/>
            <person name="Berlin A."/>
            <person name="Chapman S.B."/>
            <person name="Gearin G."/>
            <person name="Goldberg J."/>
            <person name="Griggs A."/>
            <person name="Gujja S."/>
            <person name="Hansen M."/>
            <person name="Heiman D."/>
            <person name="Howarth C."/>
            <person name="Larimer J."/>
            <person name="Lui A."/>
            <person name="MacDonald P.J.P."/>
            <person name="McCowen C."/>
            <person name="Montmayeur A."/>
            <person name="Murphy C."/>
            <person name="Neiman D."/>
            <person name="Pearson M."/>
            <person name="Priest M."/>
            <person name="Roberts A."/>
            <person name="Saif S."/>
            <person name="Shea T."/>
            <person name="Sisk P."/>
            <person name="Stolte C."/>
            <person name="Sykes S."/>
            <person name="Wortman J."/>
            <person name="Nusbaum C."/>
            <person name="Birren B."/>
        </authorList>
    </citation>
    <scope>NUCLEOTIDE SEQUENCE [LARGE SCALE GENOMIC DNA]</scope>
    <source>
        <strain evidence="3 4">Th239</strain>
    </source>
</reference>
<proteinExistence type="predicted"/>
<dbReference type="PATRIC" id="fig|1094558.3.peg.1107"/>
<dbReference type="Gene3D" id="3.40.50.1980">
    <property type="entry name" value="Nitrogenase molybdenum iron protein domain"/>
    <property type="match status" value="2"/>
</dbReference>
<dbReference type="SUPFAM" id="SSF53807">
    <property type="entry name" value="Helical backbone' metal receptor"/>
    <property type="match status" value="1"/>
</dbReference>
<dbReference type="HOGENOM" id="CLU_038034_6_0_5"/>
<keyword evidence="1" id="KW-0812">Transmembrane</keyword>
<feature type="domain" description="Fe/B12 periplasmic-binding" evidence="2">
    <location>
        <begin position="55"/>
        <end position="309"/>
    </location>
</feature>
<feature type="transmembrane region" description="Helical" evidence="1">
    <location>
        <begin position="12"/>
        <end position="37"/>
    </location>
</feature>
<keyword evidence="4" id="KW-1185">Reference proteome</keyword>